<evidence type="ECO:0000313" key="5">
    <source>
        <dbReference type="Proteomes" id="UP000664109"/>
    </source>
</evidence>
<evidence type="ECO:0000259" key="3">
    <source>
        <dbReference type="Pfam" id="PF13592"/>
    </source>
</evidence>
<dbReference type="InterPro" id="IPR038717">
    <property type="entry name" value="Tc1-like_DDE_dom"/>
</dbReference>
<dbReference type="Gene3D" id="3.30.420.10">
    <property type="entry name" value="Ribonuclease H-like superfamily/Ribonuclease H"/>
    <property type="match status" value="1"/>
</dbReference>
<accession>A0ABS2V4G5</accession>
<name>A0ABS2V4G5_9ACTN</name>
<dbReference type="InterPro" id="IPR036397">
    <property type="entry name" value="RNaseH_sf"/>
</dbReference>
<dbReference type="Pfam" id="PF13592">
    <property type="entry name" value="HTH_33"/>
    <property type="match status" value="1"/>
</dbReference>
<evidence type="ECO:0000259" key="2">
    <source>
        <dbReference type="Pfam" id="PF13358"/>
    </source>
</evidence>
<dbReference type="Proteomes" id="UP000664109">
    <property type="component" value="Unassembled WGS sequence"/>
</dbReference>
<keyword evidence="4" id="KW-0614">Plasmid</keyword>
<dbReference type="Pfam" id="PF13358">
    <property type="entry name" value="DDE_3"/>
    <property type="match status" value="1"/>
</dbReference>
<geneLocation type="plasmid" evidence="4">
    <name>unnamed1</name>
</geneLocation>
<feature type="domain" description="Tc1-like transposase DDE" evidence="2">
    <location>
        <begin position="179"/>
        <end position="260"/>
    </location>
</feature>
<gene>
    <name evidence="4" type="ORF">JE024_38830</name>
</gene>
<dbReference type="InterPro" id="IPR025959">
    <property type="entry name" value="Winged_HTH_dom"/>
</dbReference>
<evidence type="ECO:0000313" key="4">
    <source>
        <dbReference type="EMBL" id="MBM9624508.1"/>
    </source>
</evidence>
<dbReference type="InterPro" id="IPR047655">
    <property type="entry name" value="Transpos_IS630-like"/>
</dbReference>
<sequence length="299" mass="33528">MLRWRRAWDEGGAVALRRRAATGTPPKLDDTQVETVRAALEQGAGAHGFEADLWTLERVGVVVERATGVVLSRASAWRLLTGRLGWTLQRPERRALERDESEIARWVAHERGSKRSGEHTCLDRVPRRIRRLAAPSDPSHLRTPRADPAPAAPAELKRASMAGALGYHATDPDRGARPCFHLKPGSYDTATLIEVLEQMKVFYGGERVGLVRNCLSAHWSRAMRDWVSDQDWLTMERLPAYAPELNPVELQWSSLKKRELANLAGDHLADATEHGIHRMNRNPQLPWSFLAHTGLAIHP</sequence>
<comment type="caution">
    <text evidence="4">The sequence shown here is derived from an EMBL/GenBank/DDBJ whole genome shotgun (WGS) entry which is preliminary data.</text>
</comment>
<evidence type="ECO:0000256" key="1">
    <source>
        <dbReference type="SAM" id="MobiDB-lite"/>
    </source>
</evidence>
<feature type="region of interest" description="Disordered" evidence="1">
    <location>
        <begin position="133"/>
        <end position="155"/>
    </location>
</feature>
<dbReference type="NCBIfam" id="NF033545">
    <property type="entry name" value="transpos_IS630"/>
    <property type="match status" value="1"/>
</dbReference>
<proteinExistence type="predicted"/>
<reference evidence="4 5" key="1">
    <citation type="journal article" date="2016" name="Arch. Microbiol.">
        <title>Streptomyces zhihengii sp. nov., isolated from rhizospheric soil of Psammosilene tunicoides.</title>
        <authorList>
            <person name="Huang M.J."/>
            <person name="Fei J.J."/>
            <person name="Salam N."/>
            <person name="Kim C.J."/>
            <person name="Hozzein W.N."/>
            <person name="Xiao M."/>
            <person name="Huang H.Q."/>
            <person name="Li W.J."/>
        </authorList>
    </citation>
    <scope>NUCLEOTIDE SEQUENCE [LARGE SCALE GENOMIC DNA]</scope>
    <source>
        <strain evidence="4 5">YIM T102</strain>
    </source>
</reference>
<feature type="domain" description="Winged helix-turn helix" evidence="3">
    <location>
        <begin position="51"/>
        <end position="108"/>
    </location>
</feature>
<keyword evidence="5" id="KW-1185">Reference proteome</keyword>
<protein>
    <submittedName>
        <fullName evidence="4">IS630 family transposase</fullName>
    </submittedName>
</protein>
<organism evidence="4 5">
    <name type="scientific">Streptomyces zhihengii</name>
    <dbReference type="NCBI Taxonomy" id="1818004"/>
    <lineage>
        <taxon>Bacteria</taxon>
        <taxon>Bacillati</taxon>
        <taxon>Actinomycetota</taxon>
        <taxon>Actinomycetes</taxon>
        <taxon>Kitasatosporales</taxon>
        <taxon>Streptomycetaceae</taxon>
        <taxon>Streptomyces</taxon>
    </lineage>
</organism>
<dbReference type="RefSeq" id="WP_205378692.1">
    <property type="nucleotide sequence ID" value="NZ_JAFEJA010000003.1"/>
</dbReference>
<dbReference type="EMBL" id="JAFEJA010000003">
    <property type="protein sequence ID" value="MBM9624508.1"/>
    <property type="molecule type" value="Genomic_DNA"/>
</dbReference>